<dbReference type="EMBL" id="BAAATA010000017">
    <property type="protein sequence ID" value="GAA2493446.1"/>
    <property type="molecule type" value="Genomic_DNA"/>
</dbReference>
<dbReference type="InterPro" id="IPR036457">
    <property type="entry name" value="PPM-type-like_dom_sf"/>
</dbReference>
<dbReference type="InterPro" id="IPR052016">
    <property type="entry name" value="Bact_Sigma-Reg"/>
</dbReference>
<proteinExistence type="predicted"/>
<dbReference type="PANTHER" id="PTHR43156:SF2">
    <property type="entry name" value="STAGE II SPORULATION PROTEIN E"/>
    <property type="match status" value="1"/>
</dbReference>
<accession>A0ABN3M004</accession>
<dbReference type="Proteomes" id="UP001501358">
    <property type="component" value="Unassembled WGS sequence"/>
</dbReference>
<evidence type="ECO:0000256" key="1">
    <source>
        <dbReference type="ARBA" id="ARBA00022801"/>
    </source>
</evidence>
<comment type="caution">
    <text evidence="3">The sequence shown here is derived from an EMBL/GenBank/DDBJ whole genome shotgun (WGS) entry which is preliminary data.</text>
</comment>
<dbReference type="Pfam" id="PF07228">
    <property type="entry name" value="SpoIIE"/>
    <property type="match status" value="1"/>
</dbReference>
<name>A0ABN3M004_9ACTN</name>
<reference evidence="3 4" key="1">
    <citation type="journal article" date="2019" name="Int. J. Syst. Evol. Microbiol.">
        <title>The Global Catalogue of Microorganisms (GCM) 10K type strain sequencing project: providing services to taxonomists for standard genome sequencing and annotation.</title>
        <authorList>
            <consortium name="The Broad Institute Genomics Platform"/>
            <consortium name="The Broad Institute Genome Sequencing Center for Infectious Disease"/>
            <person name="Wu L."/>
            <person name="Ma J."/>
        </authorList>
    </citation>
    <scope>NUCLEOTIDE SEQUENCE [LARGE SCALE GENOMIC DNA]</scope>
    <source>
        <strain evidence="3 4">JCM 6307</strain>
    </source>
</reference>
<keyword evidence="1" id="KW-0378">Hydrolase</keyword>
<dbReference type="PANTHER" id="PTHR43156">
    <property type="entry name" value="STAGE II SPORULATION PROTEIN E-RELATED"/>
    <property type="match status" value="1"/>
</dbReference>
<feature type="domain" description="PPM-type phosphatase" evidence="2">
    <location>
        <begin position="134"/>
        <end position="357"/>
    </location>
</feature>
<evidence type="ECO:0000313" key="3">
    <source>
        <dbReference type="EMBL" id="GAA2493446.1"/>
    </source>
</evidence>
<dbReference type="SMART" id="SM00331">
    <property type="entry name" value="PP2C_SIG"/>
    <property type="match status" value="1"/>
</dbReference>
<evidence type="ECO:0000313" key="4">
    <source>
        <dbReference type="Proteomes" id="UP001501358"/>
    </source>
</evidence>
<dbReference type="InterPro" id="IPR001932">
    <property type="entry name" value="PPM-type_phosphatase-like_dom"/>
</dbReference>
<organism evidence="3 4">
    <name type="scientific">Streptomyces thermolineatus</name>
    <dbReference type="NCBI Taxonomy" id="44033"/>
    <lineage>
        <taxon>Bacteria</taxon>
        <taxon>Bacillati</taxon>
        <taxon>Actinomycetota</taxon>
        <taxon>Actinomycetes</taxon>
        <taxon>Kitasatosporales</taxon>
        <taxon>Streptomycetaceae</taxon>
        <taxon>Streptomyces</taxon>
    </lineage>
</organism>
<sequence length="358" mass="37217">MNPLTARWRYSSSLPWALIALGAALDLATPPDVTATPLYTAAPLVAAPLLSWRATLLTGLAAIAAEMVVDALAPGAGGAQRLMDLLTTAVITLLAVDVNRMLGRHGERLESVRSVALAAQRAVLPLPPPRLGPLTVAARYVAADADARIGGDLYAVQQTPYGVRALIGDVRGKGLGAVEAVAVAVGAFREAAEQEAGLDGVARRLESALDRDIGLRTGIERAEGFVTAVLAEFPPGAQQVRLVNRGHPPPLLVGPGGRTVRPVEPGHAALPLGMGELAAAPDRVDTVDFPRGALLLLYTDGLTEARNAAGEFYDPVSRLSGTAHAGPEELLDDLLVDVRRHTGGVTEDDMALLAVSRG</sequence>
<gene>
    <name evidence="3" type="ORF">GCM10010406_31900</name>
</gene>
<keyword evidence="4" id="KW-1185">Reference proteome</keyword>
<dbReference type="RefSeq" id="WP_344383847.1">
    <property type="nucleotide sequence ID" value="NZ_BAAATA010000017.1"/>
</dbReference>
<protein>
    <submittedName>
        <fullName evidence="3">PP2C family protein-serine/threonine phosphatase</fullName>
    </submittedName>
</protein>
<evidence type="ECO:0000259" key="2">
    <source>
        <dbReference type="SMART" id="SM00331"/>
    </source>
</evidence>
<dbReference type="Gene3D" id="3.60.40.10">
    <property type="entry name" value="PPM-type phosphatase domain"/>
    <property type="match status" value="1"/>
</dbReference>